<dbReference type="GO" id="GO:0016791">
    <property type="term" value="F:phosphatase activity"/>
    <property type="evidence" value="ECO:0007669"/>
    <property type="project" value="InterPro"/>
</dbReference>
<evidence type="ECO:0000256" key="7">
    <source>
        <dbReference type="ARBA" id="ARBA00031828"/>
    </source>
</evidence>
<dbReference type="InterPro" id="IPR036412">
    <property type="entry name" value="HAD-like_sf"/>
</dbReference>
<gene>
    <name evidence="8" type="ORF">DCC81_17520</name>
</gene>
<evidence type="ECO:0000313" key="9">
    <source>
        <dbReference type="Proteomes" id="UP000244450"/>
    </source>
</evidence>
<dbReference type="AlphaFoldDB" id="A0A2T7BIF6"/>
<dbReference type="PANTHER" id="PTHR42891">
    <property type="entry name" value="D-GLYCERO-BETA-D-MANNO-HEPTOSE-1,7-BISPHOSPHATE 7-PHOSPHATASE"/>
    <property type="match status" value="1"/>
</dbReference>
<reference evidence="8 9" key="1">
    <citation type="submission" date="2018-04" db="EMBL/GenBank/DDBJ databases">
        <title>Chitinophaga fuyangensis sp. nov., isolated from soil in a chemical factory.</title>
        <authorList>
            <person name="Chen K."/>
        </authorList>
    </citation>
    <scope>NUCLEOTIDE SEQUENCE [LARGE SCALE GENOMIC DNA]</scope>
    <source>
        <strain evidence="8 9">LY-1</strain>
    </source>
</reference>
<evidence type="ECO:0000313" key="8">
    <source>
        <dbReference type="EMBL" id="PUZ26042.1"/>
    </source>
</evidence>
<sequence length="182" mass="20499">MQLPLIDNSWTLFLDRDGVINEEIRKGYVLHWDMFKFTSGAEEALGIFARRFGHIVVTTNQRCIGKGLLTTAGLQDIHTRMLAAIAPHGGRIDRIYHCPDVDSNSPCRKPQPGMGLQAQQDFPEIDFARSIMVGNTLSDMQFGKNLGMYTVFIPSTLPDLPFPHPLQDARYESLLHFARAIQ</sequence>
<evidence type="ECO:0000256" key="4">
    <source>
        <dbReference type="ARBA" id="ARBA00022723"/>
    </source>
</evidence>
<dbReference type="InterPro" id="IPR023214">
    <property type="entry name" value="HAD_sf"/>
</dbReference>
<dbReference type="NCBIfam" id="TIGR01656">
    <property type="entry name" value="Histidinol-ppas"/>
    <property type="match status" value="1"/>
</dbReference>
<keyword evidence="4" id="KW-0479">Metal-binding</keyword>
<evidence type="ECO:0000256" key="3">
    <source>
        <dbReference type="ARBA" id="ARBA00022490"/>
    </source>
</evidence>
<comment type="caution">
    <text evidence="8">The sequence shown here is derived from an EMBL/GenBank/DDBJ whole genome shotgun (WGS) entry which is preliminary data.</text>
</comment>
<evidence type="ECO:0000256" key="6">
    <source>
        <dbReference type="ARBA" id="ARBA00023277"/>
    </source>
</evidence>
<keyword evidence="5" id="KW-0378">Hydrolase</keyword>
<organism evidence="8 9">
    <name type="scientific">Chitinophaga parva</name>
    <dbReference type="NCBI Taxonomy" id="2169414"/>
    <lineage>
        <taxon>Bacteria</taxon>
        <taxon>Pseudomonadati</taxon>
        <taxon>Bacteroidota</taxon>
        <taxon>Chitinophagia</taxon>
        <taxon>Chitinophagales</taxon>
        <taxon>Chitinophagaceae</taxon>
        <taxon>Chitinophaga</taxon>
    </lineage>
</organism>
<proteinExistence type="inferred from homology"/>
<evidence type="ECO:0000256" key="1">
    <source>
        <dbReference type="ARBA" id="ARBA00004496"/>
    </source>
</evidence>
<dbReference type="PANTHER" id="PTHR42891:SF1">
    <property type="entry name" value="D-GLYCERO-BETA-D-MANNO-HEPTOSE-1,7-BISPHOSPHATE 7-PHOSPHATASE"/>
    <property type="match status" value="1"/>
</dbReference>
<dbReference type="Gene3D" id="3.40.50.1000">
    <property type="entry name" value="HAD superfamily/HAD-like"/>
    <property type="match status" value="1"/>
</dbReference>
<comment type="similarity">
    <text evidence="2">Belongs to the GmhB family.</text>
</comment>
<evidence type="ECO:0000256" key="5">
    <source>
        <dbReference type="ARBA" id="ARBA00022801"/>
    </source>
</evidence>
<keyword evidence="3" id="KW-0963">Cytoplasm</keyword>
<accession>A0A2T7BIF6</accession>
<dbReference type="Proteomes" id="UP000244450">
    <property type="component" value="Unassembled WGS sequence"/>
</dbReference>
<dbReference type="InterPro" id="IPR006549">
    <property type="entry name" value="HAD-SF_hydro_IIIA"/>
</dbReference>
<dbReference type="EMBL" id="QCYK01000002">
    <property type="protein sequence ID" value="PUZ26042.1"/>
    <property type="molecule type" value="Genomic_DNA"/>
</dbReference>
<keyword evidence="6" id="KW-0119">Carbohydrate metabolism</keyword>
<dbReference type="InterPro" id="IPR004446">
    <property type="entry name" value="Heptose_bisP_phosphatase"/>
</dbReference>
<protein>
    <recommendedName>
        <fullName evidence="7">D,D-heptose 1,7-bisphosphate phosphatase</fullName>
    </recommendedName>
</protein>
<dbReference type="InterPro" id="IPR006543">
    <property type="entry name" value="Histidinol-phos"/>
</dbReference>
<dbReference type="GO" id="GO:0005975">
    <property type="term" value="P:carbohydrate metabolic process"/>
    <property type="evidence" value="ECO:0007669"/>
    <property type="project" value="InterPro"/>
</dbReference>
<evidence type="ECO:0000256" key="2">
    <source>
        <dbReference type="ARBA" id="ARBA00005628"/>
    </source>
</evidence>
<name>A0A2T7BIF6_9BACT</name>
<dbReference type="OrthoDB" id="9803871at2"/>
<comment type="subcellular location">
    <subcellularLocation>
        <location evidence="1">Cytoplasm</location>
    </subcellularLocation>
</comment>
<dbReference type="GO" id="GO:0046872">
    <property type="term" value="F:metal ion binding"/>
    <property type="evidence" value="ECO:0007669"/>
    <property type="project" value="UniProtKB-KW"/>
</dbReference>
<keyword evidence="9" id="KW-1185">Reference proteome</keyword>
<dbReference type="GO" id="GO:0005737">
    <property type="term" value="C:cytoplasm"/>
    <property type="evidence" value="ECO:0007669"/>
    <property type="project" value="UniProtKB-SubCell"/>
</dbReference>
<dbReference type="Pfam" id="PF13242">
    <property type="entry name" value="Hydrolase_like"/>
    <property type="match status" value="1"/>
</dbReference>
<dbReference type="RefSeq" id="WP_108687879.1">
    <property type="nucleotide sequence ID" value="NZ_QCYK01000002.1"/>
</dbReference>
<dbReference type="SUPFAM" id="SSF56784">
    <property type="entry name" value="HAD-like"/>
    <property type="match status" value="1"/>
</dbReference>
<dbReference type="NCBIfam" id="TIGR01662">
    <property type="entry name" value="HAD-SF-IIIA"/>
    <property type="match status" value="1"/>
</dbReference>